<dbReference type="PANTHER" id="PTHR12840:SF1">
    <property type="entry name" value="NADH DEHYDROGENASE [UBIQUINONE] 1 BETA SUBCOMPLEX SUBUNIT 8, MITOCHONDRIAL"/>
    <property type="match status" value="1"/>
</dbReference>
<keyword evidence="3" id="KW-1185">Reference proteome</keyword>
<proteinExistence type="predicted"/>
<dbReference type="Pfam" id="PF05821">
    <property type="entry name" value="NDUF_B8"/>
    <property type="match status" value="1"/>
</dbReference>
<dbReference type="EMBL" id="JAQQBR010000003">
    <property type="protein sequence ID" value="KAK0180052.1"/>
    <property type="molecule type" value="Genomic_DNA"/>
</dbReference>
<keyword evidence="1" id="KW-0812">Transmembrane</keyword>
<feature type="transmembrane region" description="Helical" evidence="1">
    <location>
        <begin position="133"/>
        <end position="155"/>
    </location>
</feature>
<dbReference type="PANTHER" id="PTHR12840">
    <property type="entry name" value="NADH-UBIQUINONE OXIDOREDUCTASE ASHI SUBUNIT"/>
    <property type="match status" value="1"/>
</dbReference>
<organism evidence="2 3">
    <name type="scientific">Microctonus hyperodae</name>
    <name type="common">Parasitoid wasp</name>
    <dbReference type="NCBI Taxonomy" id="165561"/>
    <lineage>
        <taxon>Eukaryota</taxon>
        <taxon>Metazoa</taxon>
        <taxon>Ecdysozoa</taxon>
        <taxon>Arthropoda</taxon>
        <taxon>Hexapoda</taxon>
        <taxon>Insecta</taxon>
        <taxon>Pterygota</taxon>
        <taxon>Neoptera</taxon>
        <taxon>Endopterygota</taxon>
        <taxon>Hymenoptera</taxon>
        <taxon>Apocrita</taxon>
        <taxon>Ichneumonoidea</taxon>
        <taxon>Braconidae</taxon>
        <taxon>Euphorinae</taxon>
        <taxon>Microctonus</taxon>
    </lineage>
</organism>
<accession>A0AA39G201</accession>
<keyword evidence="1" id="KW-1133">Transmembrane helix</keyword>
<gene>
    <name evidence="2" type="ORF">PV327_005734</name>
</gene>
<dbReference type="GO" id="GO:0005739">
    <property type="term" value="C:mitochondrion"/>
    <property type="evidence" value="ECO:0007669"/>
    <property type="project" value="InterPro"/>
</dbReference>
<sequence length="177" mass="20351">MASLMKIKNIIAPLTANNNGIIYNVIRTKVYTNFDYMPGPRPKTEEEMKKAAKKYGLHPAEYKLYPDDGMHPVGDYPHLPDIGTGLKDPYYPYDYPDERRNFGETIHKEINIMGEERCDVGEKPWISYRKQTVILLTVSCVLVGSIVLCEPYPMFRPALKQQMYKPGAVHYTFEPAE</sequence>
<protein>
    <recommendedName>
        <fullName evidence="4">NADH dehydrogenase [ubiquinone] 1 beta subcomplex subunit 8, mitochondrial</fullName>
    </recommendedName>
</protein>
<evidence type="ECO:0000313" key="2">
    <source>
        <dbReference type="EMBL" id="KAK0180052.1"/>
    </source>
</evidence>
<dbReference type="InterPro" id="IPR008699">
    <property type="entry name" value="NDUFB8"/>
</dbReference>
<dbReference type="AlphaFoldDB" id="A0AA39G201"/>
<comment type="caution">
    <text evidence="2">The sequence shown here is derived from an EMBL/GenBank/DDBJ whole genome shotgun (WGS) entry which is preliminary data.</text>
</comment>
<reference evidence="2" key="1">
    <citation type="journal article" date="2023" name="bioRxiv">
        <title>Scaffold-level genome assemblies of two parasitoid biocontrol wasps reveal the parthenogenesis mechanism and an associated novel virus.</title>
        <authorList>
            <person name="Inwood S."/>
            <person name="Skelly J."/>
            <person name="Guhlin J."/>
            <person name="Harrop T."/>
            <person name="Goldson S."/>
            <person name="Dearden P."/>
        </authorList>
    </citation>
    <scope>NUCLEOTIDE SEQUENCE</scope>
    <source>
        <strain evidence="2">Lincoln</strain>
        <tissue evidence="2">Whole body</tissue>
    </source>
</reference>
<evidence type="ECO:0000256" key="1">
    <source>
        <dbReference type="SAM" id="Phobius"/>
    </source>
</evidence>
<evidence type="ECO:0000313" key="3">
    <source>
        <dbReference type="Proteomes" id="UP001168972"/>
    </source>
</evidence>
<reference evidence="2" key="2">
    <citation type="submission" date="2023-03" db="EMBL/GenBank/DDBJ databases">
        <authorList>
            <person name="Inwood S.N."/>
            <person name="Skelly J.G."/>
            <person name="Guhlin J."/>
            <person name="Harrop T.W.R."/>
            <person name="Goldson S.G."/>
            <person name="Dearden P.K."/>
        </authorList>
    </citation>
    <scope>NUCLEOTIDE SEQUENCE</scope>
    <source>
        <strain evidence="2">Lincoln</strain>
        <tissue evidence="2">Whole body</tissue>
    </source>
</reference>
<evidence type="ECO:0008006" key="4">
    <source>
        <dbReference type="Google" id="ProtNLM"/>
    </source>
</evidence>
<name>A0AA39G201_MICHY</name>
<dbReference type="Proteomes" id="UP001168972">
    <property type="component" value="Unassembled WGS sequence"/>
</dbReference>
<keyword evidence="1" id="KW-0472">Membrane</keyword>